<evidence type="ECO:0000256" key="5">
    <source>
        <dbReference type="ARBA" id="ARBA00022989"/>
    </source>
</evidence>
<protein>
    <recommendedName>
        <fullName evidence="10">Yos1-like protein</fullName>
    </recommendedName>
</protein>
<name>A0A8H7Y1D5_PSICU</name>
<dbReference type="PANTHER" id="PTHR15858:SF0">
    <property type="entry name" value="IMMEDIATE EARLY RESPONSE 3-INTERACTING PROTEIN 1"/>
    <property type="match status" value="1"/>
</dbReference>
<dbReference type="GO" id="GO:0000139">
    <property type="term" value="C:Golgi membrane"/>
    <property type="evidence" value="ECO:0007669"/>
    <property type="project" value="TreeGrafter"/>
</dbReference>
<dbReference type="PANTHER" id="PTHR15858">
    <property type="entry name" value="IMMEDIATE EARLY RESPONSE 3-INTERACTING PROTEIN 1"/>
    <property type="match status" value="1"/>
</dbReference>
<evidence type="ECO:0000256" key="6">
    <source>
        <dbReference type="ARBA" id="ARBA00023136"/>
    </source>
</evidence>
<keyword evidence="6 8" id="KW-0472">Membrane</keyword>
<reference evidence="9" key="1">
    <citation type="submission" date="2021-02" db="EMBL/GenBank/DDBJ databases">
        <title>Psilocybe cubensis genome.</title>
        <authorList>
            <person name="Mckernan K.J."/>
            <person name="Crawford S."/>
            <person name="Trippe A."/>
            <person name="Kane L.T."/>
            <person name="Mclaughlin S."/>
        </authorList>
    </citation>
    <scope>NUCLEOTIDE SEQUENCE [LARGE SCALE GENOMIC DNA]</scope>
    <source>
        <strain evidence="9">MGC-MH-2018</strain>
    </source>
</reference>
<accession>A0A8H7Y1D5</accession>
<gene>
    <name evidence="9" type="ORF">JR316_005785</name>
</gene>
<evidence type="ECO:0000313" key="9">
    <source>
        <dbReference type="EMBL" id="KAG5169229.1"/>
    </source>
</evidence>
<keyword evidence="4" id="KW-0653">Protein transport</keyword>
<dbReference type="InterPro" id="IPR013880">
    <property type="entry name" value="Yos1"/>
</dbReference>
<proteinExistence type="inferred from homology"/>
<evidence type="ECO:0000256" key="7">
    <source>
        <dbReference type="ARBA" id="ARBA00024203"/>
    </source>
</evidence>
<comment type="caution">
    <text evidence="9">The sequence shown here is derived from an EMBL/GenBank/DDBJ whole genome shotgun (WGS) entry which is preliminary data.</text>
</comment>
<dbReference type="EMBL" id="JAFIQS010000005">
    <property type="protein sequence ID" value="KAG5169229.1"/>
    <property type="molecule type" value="Genomic_DNA"/>
</dbReference>
<comment type="subcellular location">
    <subcellularLocation>
        <location evidence="1">Membrane</location>
    </subcellularLocation>
</comment>
<evidence type="ECO:0000256" key="2">
    <source>
        <dbReference type="ARBA" id="ARBA00022448"/>
    </source>
</evidence>
<dbReference type="AlphaFoldDB" id="A0A8H7Y1D5"/>
<dbReference type="GO" id="GO:0005789">
    <property type="term" value="C:endoplasmic reticulum membrane"/>
    <property type="evidence" value="ECO:0007669"/>
    <property type="project" value="TreeGrafter"/>
</dbReference>
<evidence type="ECO:0000256" key="1">
    <source>
        <dbReference type="ARBA" id="ARBA00004370"/>
    </source>
</evidence>
<keyword evidence="5 8" id="KW-1133">Transmembrane helix</keyword>
<dbReference type="OrthoDB" id="15356at2759"/>
<comment type="similarity">
    <text evidence="7">Belongs to the YOS1 family.</text>
</comment>
<keyword evidence="3 8" id="KW-0812">Transmembrane</keyword>
<sequence length="101" mass="11232">MSLFGIGTMIYVALLLINAMAILSEDRFLARIGWVSASRQIRDVNTGFQQTYDHTNAYGTVQGEAGMKARLIDLISAVRTLMRIPLIVINTVVILYELAWG</sequence>
<dbReference type="Pfam" id="PF08571">
    <property type="entry name" value="Yos1"/>
    <property type="match status" value="1"/>
</dbReference>
<keyword evidence="2" id="KW-0813">Transport</keyword>
<evidence type="ECO:0000256" key="4">
    <source>
        <dbReference type="ARBA" id="ARBA00022927"/>
    </source>
</evidence>
<evidence type="ECO:0008006" key="10">
    <source>
        <dbReference type="Google" id="ProtNLM"/>
    </source>
</evidence>
<organism evidence="9">
    <name type="scientific">Psilocybe cubensis</name>
    <name type="common">Psychedelic mushroom</name>
    <name type="synonym">Stropharia cubensis</name>
    <dbReference type="NCBI Taxonomy" id="181762"/>
    <lineage>
        <taxon>Eukaryota</taxon>
        <taxon>Fungi</taxon>
        <taxon>Dikarya</taxon>
        <taxon>Basidiomycota</taxon>
        <taxon>Agaricomycotina</taxon>
        <taxon>Agaricomycetes</taxon>
        <taxon>Agaricomycetidae</taxon>
        <taxon>Agaricales</taxon>
        <taxon>Agaricineae</taxon>
        <taxon>Strophariaceae</taxon>
        <taxon>Psilocybe</taxon>
    </lineage>
</organism>
<dbReference type="GO" id="GO:0006888">
    <property type="term" value="P:endoplasmic reticulum to Golgi vesicle-mediated transport"/>
    <property type="evidence" value="ECO:0007669"/>
    <property type="project" value="TreeGrafter"/>
</dbReference>
<dbReference type="GO" id="GO:0030134">
    <property type="term" value="C:COPII-coated ER to Golgi transport vesicle"/>
    <property type="evidence" value="ECO:0007669"/>
    <property type="project" value="TreeGrafter"/>
</dbReference>
<feature type="transmembrane region" description="Helical" evidence="8">
    <location>
        <begin position="6"/>
        <end position="23"/>
    </location>
</feature>
<dbReference type="GO" id="GO:0015031">
    <property type="term" value="P:protein transport"/>
    <property type="evidence" value="ECO:0007669"/>
    <property type="project" value="UniProtKB-KW"/>
</dbReference>
<evidence type="ECO:0000256" key="8">
    <source>
        <dbReference type="SAM" id="Phobius"/>
    </source>
</evidence>
<evidence type="ECO:0000256" key="3">
    <source>
        <dbReference type="ARBA" id="ARBA00022692"/>
    </source>
</evidence>